<reference evidence="3" key="1">
    <citation type="submission" date="2021-01" db="UniProtKB">
        <authorList>
            <consortium name="EnsemblPlants"/>
        </authorList>
    </citation>
    <scope>IDENTIFICATION</scope>
</reference>
<feature type="domain" description="SANT" evidence="2">
    <location>
        <begin position="801"/>
        <end position="844"/>
    </location>
</feature>
<feature type="compositionally biased region" description="Polar residues" evidence="1">
    <location>
        <begin position="733"/>
        <end position="751"/>
    </location>
</feature>
<feature type="region of interest" description="Disordered" evidence="1">
    <location>
        <begin position="179"/>
        <end position="202"/>
    </location>
</feature>
<dbReference type="InterPro" id="IPR017884">
    <property type="entry name" value="SANT_dom"/>
</dbReference>
<feature type="compositionally biased region" description="Polar residues" evidence="1">
    <location>
        <begin position="334"/>
        <end position="349"/>
    </location>
</feature>
<evidence type="ECO:0000313" key="3">
    <source>
        <dbReference type="EnsemblPlants" id="Kaladp0024s0857.1.v1.1"/>
    </source>
</evidence>
<feature type="compositionally biased region" description="Basic residues" evidence="1">
    <location>
        <begin position="26"/>
        <end position="39"/>
    </location>
</feature>
<feature type="compositionally biased region" description="Polar residues" evidence="1">
    <location>
        <begin position="60"/>
        <end position="69"/>
    </location>
</feature>
<feature type="region of interest" description="Disordered" evidence="1">
    <location>
        <begin position="892"/>
        <end position="915"/>
    </location>
</feature>
<dbReference type="InterPro" id="IPR009057">
    <property type="entry name" value="Homeodomain-like_sf"/>
</dbReference>
<dbReference type="InterPro" id="IPR039467">
    <property type="entry name" value="TFIIIB_B''_Myb"/>
</dbReference>
<organism evidence="3 4">
    <name type="scientific">Kalanchoe fedtschenkoi</name>
    <name type="common">Lavender scallops</name>
    <name type="synonym">South American air plant</name>
    <dbReference type="NCBI Taxonomy" id="63787"/>
    <lineage>
        <taxon>Eukaryota</taxon>
        <taxon>Viridiplantae</taxon>
        <taxon>Streptophyta</taxon>
        <taxon>Embryophyta</taxon>
        <taxon>Tracheophyta</taxon>
        <taxon>Spermatophyta</taxon>
        <taxon>Magnoliopsida</taxon>
        <taxon>eudicotyledons</taxon>
        <taxon>Gunneridae</taxon>
        <taxon>Pentapetalae</taxon>
        <taxon>Saxifragales</taxon>
        <taxon>Crassulaceae</taxon>
        <taxon>Kalanchoe</taxon>
    </lineage>
</organism>
<dbReference type="PANTHER" id="PTHR22929:SF0">
    <property type="entry name" value="TRANSCRIPTION FACTOR TFIIIB COMPONENT B'' HOMOLOG"/>
    <property type="match status" value="1"/>
</dbReference>
<dbReference type="Gene3D" id="1.10.10.60">
    <property type="entry name" value="Homeodomain-like"/>
    <property type="match status" value="1"/>
</dbReference>
<dbReference type="GO" id="GO:0001156">
    <property type="term" value="F:TFIIIC-class transcription factor complex binding"/>
    <property type="evidence" value="ECO:0007669"/>
    <property type="project" value="TreeGrafter"/>
</dbReference>
<feature type="compositionally biased region" description="Basic and acidic residues" evidence="1">
    <location>
        <begin position="672"/>
        <end position="681"/>
    </location>
</feature>
<evidence type="ECO:0000256" key="1">
    <source>
        <dbReference type="SAM" id="MobiDB-lite"/>
    </source>
</evidence>
<feature type="region of interest" description="Disordered" evidence="1">
    <location>
        <begin position="361"/>
        <end position="389"/>
    </location>
</feature>
<feature type="compositionally biased region" description="Polar residues" evidence="1">
    <location>
        <begin position="361"/>
        <end position="381"/>
    </location>
</feature>
<sequence>MDFDDLDPFDDFLEVRTDANGEAAKKFKPKSKPRPKPRSAAHTSVASQPQKEKLLVSVPSLPQESSSDATHMGVASAAKSVGLSDSLNNVEEQHSGISLVQQVPVSPEPVSPLPRHDDGCSKDAFHEEQAETRVDGSQTSLVEVCPSKGLGQVAKDYITSMDSEFDSFDDFLAAPTDSNGAATKFKPKAKGRPKPRSSVVLSTSPHVSIENALISTAAAVETVQENAAEVAYLSPPRASNSICVSDHLNKVNKPQIISQDVVTGGNGGLNCDYYEKPPVSGGDGCQNFGVKQCPSRAESASLKCNQFDDIDPEQSISTARDGGEFRPKLKSRPVKQTLSSAKSGLTGTMNENHVEISSDAFDSNRQENLGGTDVSGNNNIPEGSLQDRVPLDDSRRFEMENSSSINVVLDDLQFDVTTIESFHPQSRSSPDKSLNSSRDVFMGDRIIESYQFDNGEIPCSIIMVDQGNPHSFVDQESNTCDSSQAQSMFGVTGNQNEMSIRDSTTSMITKPSDIDSGRMEPEHRESFDNGSLDDPSISGFPLADDYFSINEPFTCGSEIGQSGASLPDNGMHVEATHEIPVERVDDSAAPEGTGTRQPSRVLRKRKARSTRPAESVDCETDSIHGELHSEFDRNQDEDYNEGNTNQKKKGVQRSRKSVPESDQPNRSRKKVKDASSEQQEKPKKKFSHSTRGRRKRVDPTLLATPDDEIDHRSCSFRDLILRAEFLERDSKKVSTPSSVPATNQRTESPSPWDQPYNERSNFDSDQHGEYDYYEDDNIEVQESSSYFNYHSYMTKTPRASWSKLDTELFYQGIRQFGTDFTVIQQLFPGRTRHQIKLKYKKEERQHPQRVSEAIENRAKGISYFQQVIEQLKATDTQADQELGEDPNEVEDYADDVLEENAEPNENGSTRLELGDVVAKDDVEALDTAEVSEKMDEDDDYGLGSYVGL</sequence>
<dbReference type="SMART" id="SM00717">
    <property type="entry name" value="SANT"/>
    <property type="match status" value="1"/>
</dbReference>
<evidence type="ECO:0000313" key="4">
    <source>
        <dbReference type="Proteomes" id="UP000594263"/>
    </source>
</evidence>
<accession>A0A7N0ZST2</accession>
<dbReference type="AlphaFoldDB" id="A0A7N0ZST2"/>
<dbReference type="PROSITE" id="PS51293">
    <property type="entry name" value="SANT"/>
    <property type="match status" value="1"/>
</dbReference>
<keyword evidence="4" id="KW-1185">Reference proteome</keyword>
<dbReference type="PANTHER" id="PTHR22929">
    <property type="entry name" value="RNA POLYMERASE III TRANSCRIPTION INITIATION FACTOR B"/>
    <property type="match status" value="1"/>
</dbReference>
<feature type="region of interest" description="Disordered" evidence="1">
    <location>
        <begin position="504"/>
        <end position="535"/>
    </location>
</feature>
<feature type="compositionally biased region" description="Basic and acidic residues" evidence="1">
    <location>
        <begin position="512"/>
        <end position="527"/>
    </location>
</feature>
<feature type="region of interest" description="Disordered" evidence="1">
    <location>
        <begin position="17"/>
        <end position="142"/>
    </location>
</feature>
<protein>
    <recommendedName>
        <fullName evidence="2">SANT domain-containing protein</fullName>
    </recommendedName>
</protein>
<dbReference type="GO" id="GO:0070898">
    <property type="term" value="P:RNA polymerase III preinitiation complex assembly"/>
    <property type="evidence" value="ECO:0007669"/>
    <property type="project" value="TreeGrafter"/>
</dbReference>
<dbReference type="InterPro" id="IPR001005">
    <property type="entry name" value="SANT/Myb"/>
</dbReference>
<feature type="compositionally biased region" description="Acidic residues" evidence="1">
    <location>
        <begin position="892"/>
        <end position="902"/>
    </location>
</feature>
<dbReference type="EnsemblPlants" id="Kaladp0024s0857.1.v1.1">
    <property type="protein sequence ID" value="Kaladp0024s0857.1.v1.1"/>
    <property type="gene ID" value="Kaladp0024s0857.v1.1"/>
</dbReference>
<proteinExistence type="predicted"/>
<feature type="compositionally biased region" description="Basic residues" evidence="1">
    <location>
        <begin position="185"/>
        <end position="195"/>
    </location>
</feature>
<dbReference type="Proteomes" id="UP000594263">
    <property type="component" value="Unplaced"/>
</dbReference>
<dbReference type="GO" id="GO:0000126">
    <property type="term" value="C:transcription factor TFIIIB complex"/>
    <property type="evidence" value="ECO:0007669"/>
    <property type="project" value="TreeGrafter"/>
</dbReference>
<name>A0A7N0ZST2_KALFE</name>
<feature type="region of interest" description="Disordered" evidence="1">
    <location>
        <begin position="313"/>
        <end position="349"/>
    </location>
</feature>
<feature type="compositionally biased region" description="Basic and acidic residues" evidence="1">
    <location>
        <begin position="114"/>
        <end position="134"/>
    </location>
</feature>
<dbReference type="CDD" id="cd00167">
    <property type="entry name" value="SANT"/>
    <property type="match status" value="1"/>
</dbReference>
<feature type="region of interest" description="Disordered" evidence="1">
    <location>
        <begin position="729"/>
        <end position="769"/>
    </location>
</feature>
<feature type="compositionally biased region" description="Basic residues" evidence="1">
    <location>
        <begin position="682"/>
        <end position="696"/>
    </location>
</feature>
<dbReference type="Gramene" id="Kaladp0024s0857.1.v1.1">
    <property type="protein sequence ID" value="Kaladp0024s0857.1.v1.1"/>
    <property type="gene ID" value="Kaladp0024s0857.v1.1"/>
</dbReference>
<dbReference type="Pfam" id="PF15963">
    <property type="entry name" value="Myb_DNA-bind_7"/>
    <property type="match status" value="1"/>
</dbReference>
<feature type="region of interest" description="Disordered" evidence="1">
    <location>
        <begin position="580"/>
        <end position="707"/>
    </location>
</feature>
<feature type="compositionally biased region" description="Basic residues" evidence="1">
    <location>
        <begin position="646"/>
        <end position="656"/>
    </location>
</feature>
<feature type="region of interest" description="Disordered" evidence="1">
    <location>
        <begin position="928"/>
        <end position="948"/>
    </location>
</feature>
<evidence type="ECO:0000259" key="2">
    <source>
        <dbReference type="PROSITE" id="PS51293"/>
    </source>
</evidence>
<feature type="compositionally biased region" description="Basic and acidic residues" evidence="1">
    <location>
        <begin position="621"/>
        <end position="636"/>
    </location>
</feature>
<dbReference type="SUPFAM" id="SSF46689">
    <property type="entry name" value="Homeodomain-like"/>
    <property type="match status" value="1"/>
</dbReference>
<feature type="compositionally biased region" description="Basic and acidic residues" evidence="1">
    <location>
        <begin position="760"/>
        <end position="769"/>
    </location>
</feature>